<reference evidence="1" key="1">
    <citation type="submission" date="2019-08" db="EMBL/GenBank/DDBJ databases">
        <authorList>
            <person name="Kucharzyk K."/>
            <person name="Murdoch R.W."/>
            <person name="Higgins S."/>
            <person name="Loffler F."/>
        </authorList>
    </citation>
    <scope>NUCLEOTIDE SEQUENCE</scope>
</reference>
<protein>
    <submittedName>
        <fullName evidence="1">Uncharacterized protein</fullName>
    </submittedName>
</protein>
<proteinExistence type="predicted"/>
<evidence type="ECO:0000313" key="1">
    <source>
        <dbReference type="EMBL" id="MPN37263.1"/>
    </source>
</evidence>
<gene>
    <name evidence="1" type="ORF">SDC9_184779</name>
</gene>
<organism evidence="1">
    <name type="scientific">bioreactor metagenome</name>
    <dbReference type="NCBI Taxonomy" id="1076179"/>
    <lineage>
        <taxon>unclassified sequences</taxon>
        <taxon>metagenomes</taxon>
        <taxon>ecological metagenomes</taxon>
    </lineage>
</organism>
<accession>A0A645HPG8</accession>
<dbReference type="AlphaFoldDB" id="A0A645HPG8"/>
<sequence>MATTVSFTASMRTRKSNSTSNYKASAASQEFYSNDYNFVGIVHFSGLSLLNKIITGITLRVTSAEAGFGAGTTKTVYLRKSKYQAASQSGITGGGYYGDALGTFTGSFYGNTTSYDFSGALFNNVAAYLQAGNNTFCLYNPSPSASGQGYSYNYLQWTAATLYVTYVYMKSD</sequence>
<dbReference type="EMBL" id="VSSQ01091809">
    <property type="protein sequence ID" value="MPN37263.1"/>
    <property type="molecule type" value="Genomic_DNA"/>
</dbReference>
<comment type="caution">
    <text evidence="1">The sequence shown here is derived from an EMBL/GenBank/DDBJ whole genome shotgun (WGS) entry which is preliminary data.</text>
</comment>
<name>A0A645HPG8_9ZZZZ</name>